<proteinExistence type="predicted"/>
<reference evidence="2 3" key="1">
    <citation type="submission" date="2016-10" db="EMBL/GenBank/DDBJ databases">
        <authorList>
            <person name="Varghese N."/>
            <person name="Submissions S."/>
        </authorList>
    </citation>
    <scope>NUCLEOTIDE SEQUENCE [LARGE SCALE GENOMIC DNA]</scope>
    <source>
        <strain evidence="2 3">DSM 1741</strain>
    </source>
</reference>
<dbReference type="RefSeq" id="WP_092192574.1">
    <property type="nucleotide sequence ID" value="NZ_FOTO01000007.1"/>
</dbReference>
<dbReference type="AlphaFoldDB" id="A0A8G2C3R7"/>
<accession>A0A8G2C3R7</accession>
<gene>
    <name evidence="2" type="ORF">SAMN05421830_107127</name>
</gene>
<comment type="caution">
    <text evidence="2">The sequence shown here is derived from an EMBL/GenBank/DDBJ whole genome shotgun (WGS) entry which is preliminary data.</text>
</comment>
<organism evidence="2 3">
    <name type="scientific">Desulfomicrobium norvegicum (strain DSM 1741 / NCIMB 8310)</name>
    <name type="common">Desulfovibrio baculatus (strain Norway 4)</name>
    <name type="synonym">Desulfovibrio desulfuricans (strain Norway 4)</name>
    <dbReference type="NCBI Taxonomy" id="52561"/>
    <lineage>
        <taxon>Bacteria</taxon>
        <taxon>Pseudomonadati</taxon>
        <taxon>Thermodesulfobacteriota</taxon>
        <taxon>Desulfovibrionia</taxon>
        <taxon>Desulfovibrionales</taxon>
        <taxon>Desulfomicrobiaceae</taxon>
        <taxon>Desulfomicrobium</taxon>
    </lineage>
</organism>
<evidence type="ECO:0000313" key="2">
    <source>
        <dbReference type="EMBL" id="SFL84296.1"/>
    </source>
</evidence>
<evidence type="ECO:0008006" key="4">
    <source>
        <dbReference type="Google" id="ProtNLM"/>
    </source>
</evidence>
<name>A0A8G2C3R7_DESNO</name>
<feature type="region of interest" description="Disordered" evidence="1">
    <location>
        <begin position="23"/>
        <end position="46"/>
    </location>
</feature>
<evidence type="ECO:0000256" key="1">
    <source>
        <dbReference type="SAM" id="MobiDB-lite"/>
    </source>
</evidence>
<protein>
    <recommendedName>
        <fullName evidence="4">DUF5610 domain-containing protein</fullName>
    </recommendedName>
</protein>
<keyword evidence="3" id="KW-1185">Reference proteome</keyword>
<evidence type="ECO:0000313" key="3">
    <source>
        <dbReference type="Proteomes" id="UP000199581"/>
    </source>
</evidence>
<feature type="compositionally biased region" description="Basic and acidic residues" evidence="1">
    <location>
        <begin position="23"/>
        <end position="33"/>
    </location>
</feature>
<dbReference type="OrthoDB" id="5470455at2"/>
<dbReference type="EMBL" id="FOTO01000007">
    <property type="protein sequence ID" value="SFL84296.1"/>
    <property type="molecule type" value="Genomic_DNA"/>
</dbReference>
<sequence length="302" mass="32073">MNVQGAGNQQAWMKVNHVELKDSATEKPVKAAETEITPPPASGDEQGSKGVIRLLQAGHFQGVADVRLRINFHDELQQVAAQNAANDFEGASTGLFDELTAKLGALGEEHGLSGQAEELAGDFSDDIKQLLEEAKAEQTPLSTTLSDINSRFSELLESLQGAFAGLAAAAVPQEQDATDPELAELLDDEGALASEEQEPALVAADLEEAPTEETGEEIAETEDPGLTAFKTDMQELEAWFTQSLTSLHGDVTAAAELPPLSEPRGNGAAYAKFLEIYRNMNTVAESTAAQSEAPLDELNAEV</sequence>
<dbReference type="Proteomes" id="UP000199581">
    <property type="component" value="Unassembled WGS sequence"/>
</dbReference>